<feature type="transmembrane region" description="Helical" evidence="7">
    <location>
        <begin position="859"/>
        <end position="876"/>
    </location>
</feature>
<evidence type="ECO:0000256" key="7">
    <source>
        <dbReference type="SAM" id="Phobius"/>
    </source>
</evidence>
<evidence type="ECO:0000256" key="6">
    <source>
        <dbReference type="SAM" id="MobiDB-lite"/>
    </source>
</evidence>
<evidence type="ECO:0000256" key="3">
    <source>
        <dbReference type="ARBA" id="ARBA00022692"/>
    </source>
</evidence>
<evidence type="ECO:0000313" key="9">
    <source>
        <dbReference type="Proteomes" id="UP000730482"/>
    </source>
</evidence>
<dbReference type="SUPFAM" id="SSF56112">
    <property type="entry name" value="Protein kinase-like (PK-like)"/>
    <property type="match status" value="1"/>
</dbReference>
<dbReference type="InterPro" id="IPR011009">
    <property type="entry name" value="Kinase-like_dom_sf"/>
</dbReference>
<organism evidence="8 9">
    <name type="scientific">Catenulispora pinistramenti</name>
    <dbReference type="NCBI Taxonomy" id="2705254"/>
    <lineage>
        <taxon>Bacteria</taxon>
        <taxon>Bacillati</taxon>
        <taxon>Actinomycetota</taxon>
        <taxon>Actinomycetes</taxon>
        <taxon>Catenulisporales</taxon>
        <taxon>Catenulisporaceae</taxon>
        <taxon>Catenulispora</taxon>
    </lineage>
</organism>
<accession>A0ABS5L000</accession>
<dbReference type="PANTHER" id="PTHR39087:SF2">
    <property type="entry name" value="UPF0104 MEMBRANE PROTEIN MJ1595"/>
    <property type="match status" value="1"/>
</dbReference>
<comment type="subcellular location">
    <subcellularLocation>
        <location evidence="1">Cell membrane</location>
        <topology evidence="1">Multi-pass membrane protein</topology>
    </subcellularLocation>
</comment>
<evidence type="ECO:0000256" key="4">
    <source>
        <dbReference type="ARBA" id="ARBA00022989"/>
    </source>
</evidence>
<feature type="transmembrane region" description="Helical" evidence="7">
    <location>
        <begin position="738"/>
        <end position="759"/>
    </location>
</feature>
<feature type="transmembrane region" description="Helical" evidence="7">
    <location>
        <begin position="630"/>
        <end position="648"/>
    </location>
</feature>
<name>A0ABS5L000_9ACTN</name>
<comment type="caution">
    <text evidence="8">The sequence shown here is derived from an EMBL/GenBank/DDBJ whole genome shotgun (WGS) entry which is preliminary data.</text>
</comment>
<keyword evidence="4 7" id="KW-1133">Transmembrane helix</keyword>
<feature type="transmembrane region" description="Helical" evidence="7">
    <location>
        <begin position="696"/>
        <end position="718"/>
    </location>
</feature>
<gene>
    <name evidence="8" type="ORF">KGQ19_32815</name>
</gene>
<evidence type="ECO:0000313" key="8">
    <source>
        <dbReference type="EMBL" id="MBS2551662.1"/>
    </source>
</evidence>
<feature type="region of interest" description="Disordered" evidence="6">
    <location>
        <begin position="331"/>
        <end position="368"/>
    </location>
</feature>
<feature type="compositionally biased region" description="Polar residues" evidence="6">
    <location>
        <begin position="343"/>
        <end position="368"/>
    </location>
</feature>
<evidence type="ECO:0000256" key="2">
    <source>
        <dbReference type="ARBA" id="ARBA00022475"/>
    </source>
</evidence>
<dbReference type="Pfam" id="PF03706">
    <property type="entry name" value="LPG_synthase_TM"/>
    <property type="match status" value="1"/>
</dbReference>
<feature type="transmembrane region" description="Helical" evidence="7">
    <location>
        <begin position="827"/>
        <end position="847"/>
    </location>
</feature>
<feature type="transmembrane region" description="Helical" evidence="7">
    <location>
        <begin position="660"/>
        <end position="684"/>
    </location>
</feature>
<feature type="transmembrane region" description="Helical" evidence="7">
    <location>
        <begin position="908"/>
        <end position="929"/>
    </location>
</feature>
<feature type="transmembrane region" description="Helical" evidence="7">
    <location>
        <begin position="147"/>
        <end position="168"/>
    </location>
</feature>
<dbReference type="RefSeq" id="WP_212016506.1">
    <property type="nucleotide sequence ID" value="NZ_JAAFYZ010000149.1"/>
</dbReference>
<keyword evidence="9" id="KW-1185">Reference proteome</keyword>
<protein>
    <submittedName>
        <fullName evidence="8">Flippase-like domain-containing protein</fullName>
    </submittedName>
</protein>
<feature type="transmembrane region" description="Helical" evidence="7">
    <location>
        <begin position="107"/>
        <end position="127"/>
    </location>
</feature>
<dbReference type="Proteomes" id="UP000730482">
    <property type="component" value="Unassembled WGS sequence"/>
</dbReference>
<sequence>MKADPPAGGAAADGGSGARTPVRCSGAHSANRSADDSANQSANQSADRSANQLANQSAKADSDTGLTGPGDSAGSVGGTAPPSDIAGSTLPPPPDPHRRVRLPSDRLRLVGTVALAVLLAVAGVVGHRAGCDLRQEILHRAAAFPRFMLNVVQVLAFLSVIGVPVALAIERLVKRENVQVVDAVGAATLSYLAAFSVNVVTSHYEESAAAQAIGGATPMQVQLAVGVAVVTVLGFSRSQYRTLFYTAAAVGGLAVVLLGQDSVTGVLLSLLLGRIVATAWLSVRGVLDTRPGIARILAELDRDGFRAHPGSVRVLEPGADGARRFRVAVEETQRADPPESAQHLKQTKQTARAKQAEQTQQTRLTEQAAHTKQHKQLLDLSVLDQSQRAVYLASVVWQWIRLRGPVRRRSFFSLRRTVESEVLMAMAVDAAGIRTPRLRSTRQVDQDTALLAYDHLDAPRLADLPDRAWTPGLHQSVWALWRHLRNRQLAHRELTTDHLRLDPDGRLWLTDVGFGEIAAEDVLCRLDGAELLVSIALRVGPARATEEAVDALGPDTVASLLPLMQPILFSETVTKALRRHRNAGEHPADARPTAGRADVVSAIRDRIVALHPEADDVQPVSLERVRPRTVLSVVGGAIAFYLLATQLTGFQMPKLNTWQAWGWVLGAAVASGLTYVAAAFNLLGCVKERVPVGRTITAQVAAAFAGLVAPAAVGGLAVNTRFLQRAGIPVARAVTAVGVSQVIGFSCYLVLLLLFSAFAGNHQKGSGGLSAITPSATVTGVVIALAVIGLLIAAIPRLRAFVLSRVKPLVTDIGPEVLQVARSPRKVVQAFGGAVGLPMAASVCLWASVNAVSGSDVNLAAMGVAYLVAKAVGSLIPTPGGVGGVEAVLTAGLTAAGVPSAVAATSVIVFRLLTWWLPVIPGWFAFTALQRRGAL</sequence>
<keyword evidence="3 7" id="KW-0812">Transmembrane</keyword>
<feature type="transmembrane region" description="Helical" evidence="7">
    <location>
        <begin position="266"/>
        <end position="287"/>
    </location>
</feature>
<dbReference type="PANTHER" id="PTHR39087">
    <property type="entry name" value="UPF0104 MEMBRANE PROTEIN MJ1595"/>
    <property type="match status" value="1"/>
</dbReference>
<feature type="transmembrane region" description="Helical" evidence="7">
    <location>
        <begin position="212"/>
        <end position="235"/>
    </location>
</feature>
<feature type="transmembrane region" description="Helical" evidence="7">
    <location>
        <begin position="242"/>
        <end position="260"/>
    </location>
</feature>
<evidence type="ECO:0000256" key="5">
    <source>
        <dbReference type="ARBA" id="ARBA00023136"/>
    </source>
</evidence>
<dbReference type="InterPro" id="IPR022791">
    <property type="entry name" value="L-PG_synthase/AglD"/>
</dbReference>
<keyword evidence="2" id="KW-1003">Cell membrane</keyword>
<keyword evidence="5 7" id="KW-0472">Membrane</keyword>
<proteinExistence type="predicted"/>
<feature type="transmembrane region" description="Helical" evidence="7">
    <location>
        <begin position="180"/>
        <end position="200"/>
    </location>
</feature>
<feature type="transmembrane region" description="Helical" evidence="7">
    <location>
        <begin position="771"/>
        <end position="795"/>
    </location>
</feature>
<feature type="compositionally biased region" description="Polar residues" evidence="6">
    <location>
        <begin position="28"/>
        <end position="59"/>
    </location>
</feature>
<feature type="compositionally biased region" description="Low complexity" evidence="6">
    <location>
        <begin position="1"/>
        <end position="10"/>
    </location>
</feature>
<feature type="region of interest" description="Disordered" evidence="6">
    <location>
        <begin position="1"/>
        <end position="101"/>
    </location>
</feature>
<evidence type="ECO:0000256" key="1">
    <source>
        <dbReference type="ARBA" id="ARBA00004651"/>
    </source>
</evidence>
<dbReference type="EMBL" id="JAAFYZ010000149">
    <property type="protein sequence ID" value="MBS2551662.1"/>
    <property type="molecule type" value="Genomic_DNA"/>
</dbReference>
<reference evidence="8 9" key="1">
    <citation type="submission" date="2020-02" db="EMBL/GenBank/DDBJ databases">
        <title>Acidophilic actinobacteria isolated from forest soil.</title>
        <authorList>
            <person name="Golinska P."/>
        </authorList>
    </citation>
    <scope>NUCLEOTIDE SEQUENCE [LARGE SCALE GENOMIC DNA]</scope>
    <source>
        <strain evidence="8 9">NL8</strain>
    </source>
</reference>